<protein>
    <submittedName>
        <fullName evidence="3">16879_t:CDS:1</fullName>
    </submittedName>
</protein>
<dbReference type="EMBL" id="CAJVPP010001764">
    <property type="protein sequence ID" value="CAG8571899.1"/>
    <property type="molecule type" value="Genomic_DNA"/>
</dbReference>
<evidence type="ECO:0000313" key="3">
    <source>
        <dbReference type="EMBL" id="CAG8571899.1"/>
    </source>
</evidence>
<dbReference type="Gene3D" id="3.10.490.20">
    <property type="match status" value="1"/>
</dbReference>
<gene>
    <name evidence="3" type="ORF">FMOSSE_LOCUS7497</name>
</gene>
<accession>A0A9N9BL62</accession>
<dbReference type="InterPro" id="IPR042219">
    <property type="entry name" value="AAA_lid_11_sf"/>
</dbReference>
<organism evidence="3 4">
    <name type="scientific">Funneliformis mosseae</name>
    <name type="common">Endomycorrhizal fungus</name>
    <name type="synonym">Glomus mosseae</name>
    <dbReference type="NCBI Taxonomy" id="27381"/>
    <lineage>
        <taxon>Eukaryota</taxon>
        <taxon>Fungi</taxon>
        <taxon>Fungi incertae sedis</taxon>
        <taxon>Mucoromycota</taxon>
        <taxon>Glomeromycotina</taxon>
        <taxon>Glomeromycetes</taxon>
        <taxon>Glomerales</taxon>
        <taxon>Glomeraceae</taxon>
        <taxon>Funneliformis</taxon>
    </lineage>
</organism>
<dbReference type="PANTHER" id="PTHR46532:SF13">
    <property type="entry name" value="CYTOPLASMIC DYNEIN 1 HEAVY CHAIN 1"/>
    <property type="match status" value="1"/>
</dbReference>
<dbReference type="AlphaFoldDB" id="A0A9N9BL62"/>
<dbReference type="GO" id="GO:0005858">
    <property type="term" value="C:axonemal dynein complex"/>
    <property type="evidence" value="ECO:0007669"/>
    <property type="project" value="TreeGrafter"/>
</dbReference>
<dbReference type="InterPro" id="IPR041658">
    <property type="entry name" value="AAA_lid_11"/>
</dbReference>
<sequence>MSKFEILIAGTGKTESVKVLGIGRNFCRLILLKTCVPVCWDSGSPGTSSFGWTKIYEFNESDQDFAINTIDTWLDSVAQGRTNISPDKIPWETMRSLITISGHGGRIDNEFDKRLLEFFVNSLFTPAAYELEYTLVDVEGSDNLVTPEGSKLDHFMNWVNKLPERQPPIWLGLPSNAEKYCPQAKSHIHKKQVLVSAWMRVLYSSIENWMKLLPEKLTSMNRTADSIKNPLFRFFDRENQIGRALLKKIRQDSRKFAMVNLSKLIICTHSLFRYFNLLVMIGGLFMPEAYVTATRQEVAQSHKWSLEELRLEIDLNRKGDKDSQD</sequence>
<dbReference type="Pfam" id="PF18199">
    <property type="entry name" value="Dynein_C"/>
    <property type="match status" value="1"/>
</dbReference>
<dbReference type="InterPro" id="IPR041228">
    <property type="entry name" value="Dynein_C"/>
</dbReference>
<comment type="caution">
    <text evidence="3">The sequence shown here is derived from an EMBL/GenBank/DDBJ whole genome shotgun (WGS) entry which is preliminary data.</text>
</comment>
<proteinExistence type="predicted"/>
<feature type="domain" description="Dynein heavy chain C-terminal" evidence="2">
    <location>
        <begin position="279"/>
        <end position="321"/>
    </location>
</feature>
<feature type="domain" description="Dynein heavy chain AAA lid" evidence="1">
    <location>
        <begin position="49"/>
        <end position="177"/>
    </location>
</feature>
<dbReference type="InterPro" id="IPR026983">
    <property type="entry name" value="DHC"/>
</dbReference>
<dbReference type="Proteomes" id="UP000789375">
    <property type="component" value="Unassembled WGS sequence"/>
</dbReference>
<evidence type="ECO:0000313" key="4">
    <source>
        <dbReference type="Proteomes" id="UP000789375"/>
    </source>
</evidence>
<evidence type="ECO:0000259" key="1">
    <source>
        <dbReference type="Pfam" id="PF18198"/>
    </source>
</evidence>
<name>A0A9N9BL62_FUNMO</name>
<dbReference type="GO" id="GO:0007018">
    <property type="term" value="P:microtubule-based movement"/>
    <property type="evidence" value="ECO:0007669"/>
    <property type="project" value="InterPro"/>
</dbReference>
<dbReference type="PANTHER" id="PTHR46532">
    <property type="entry name" value="MALE FERTILITY FACTOR KL5"/>
    <property type="match status" value="1"/>
</dbReference>
<dbReference type="Gene3D" id="1.20.1270.280">
    <property type="match status" value="1"/>
</dbReference>
<reference evidence="3" key="1">
    <citation type="submission" date="2021-06" db="EMBL/GenBank/DDBJ databases">
        <authorList>
            <person name="Kallberg Y."/>
            <person name="Tangrot J."/>
            <person name="Rosling A."/>
        </authorList>
    </citation>
    <scope>NUCLEOTIDE SEQUENCE</scope>
    <source>
        <strain evidence="3">87-6 pot B 2015</strain>
    </source>
</reference>
<keyword evidence="4" id="KW-1185">Reference proteome</keyword>
<dbReference type="Pfam" id="PF18198">
    <property type="entry name" value="AAA_lid_11"/>
    <property type="match status" value="1"/>
</dbReference>
<dbReference type="InterPro" id="IPR043160">
    <property type="entry name" value="Dynein_C_barrel"/>
</dbReference>
<dbReference type="Gene3D" id="1.10.8.720">
    <property type="entry name" value="Region D6 of dynein motor"/>
    <property type="match status" value="1"/>
</dbReference>
<evidence type="ECO:0000259" key="2">
    <source>
        <dbReference type="Pfam" id="PF18199"/>
    </source>
</evidence>
<dbReference type="GO" id="GO:0045505">
    <property type="term" value="F:dynein intermediate chain binding"/>
    <property type="evidence" value="ECO:0007669"/>
    <property type="project" value="InterPro"/>
</dbReference>
<dbReference type="GO" id="GO:0051959">
    <property type="term" value="F:dynein light intermediate chain binding"/>
    <property type="evidence" value="ECO:0007669"/>
    <property type="project" value="InterPro"/>
</dbReference>